<keyword evidence="3" id="KW-1185">Reference proteome</keyword>
<organism evidence="2 3">
    <name type="scientific">Streptomyces lunalinharesii</name>
    <dbReference type="NCBI Taxonomy" id="333384"/>
    <lineage>
        <taxon>Bacteria</taxon>
        <taxon>Bacillati</taxon>
        <taxon>Actinomycetota</taxon>
        <taxon>Actinomycetes</taxon>
        <taxon>Kitasatosporales</taxon>
        <taxon>Streptomycetaceae</taxon>
        <taxon>Streptomyces</taxon>
    </lineage>
</organism>
<dbReference type="Gene3D" id="3.90.226.10">
    <property type="entry name" value="2-enoyl-CoA Hydratase, Chain A, domain 1"/>
    <property type="match status" value="1"/>
</dbReference>
<sequence>MNSPCGYCNLFYVVRREDGMGGTEHAATAPARPEDAGTEHLTVTRTGATLVLTLNRPEAKNALSLPMLVGLYDGWLAADADDGIRSIVLTGAGGSFCAGMDLKALAGGGMAGEEHRERLRADPDLHWKAMLRHHRPRKPVIAAVEGHCVAGGTEILQGTDIRVAGEGATFGLYEVRRGLFPIGGSTVRLPRQIPRTHALEMLLTGRPYPAPEAARIGLIGHVVPDGTALDKALEIAERINACGPLAVEAVKASVYEAAELTEADGLAAELARGWPVFDTADAKEGSRAFAEKRPPVFRRA</sequence>
<evidence type="ECO:0000313" key="2">
    <source>
        <dbReference type="EMBL" id="GAA2672795.1"/>
    </source>
</evidence>
<evidence type="ECO:0000313" key="3">
    <source>
        <dbReference type="Proteomes" id="UP001500994"/>
    </source>
</evidence>
<dbReference type="Gene3D" id="1.10.12.10">
    <property type="entry name" value="Lyase 2-enoyl-coa Hydratase, Chain A, domain 2"/>
    <property type="match status" value="1"/>
</dbReference>
<comment type="similarity">
    <text evidence="1">Belongs to the enoyl-CoA hydratase/isomerase family.</text>
</comment>
<reference evidence="2 3" key="1">
    <citation type="journal article" date="2019" name="Int. J. Syst. Evol. Microbiol.">
        <title>The Global Catalogue of Microorganisms (GCM) 10K type strain sequencing project: providing services to taxonomists for standard genome sequencing and annotation.</title>
        <authorList>
            <consortium name="The Broad Institute Genomics Platform"/>
            <consortium name="The Broad Institute Genome Sequencing Center for Infectious Disease"/>
            <person name="Wu L."/>
            <person name="Ma J."/>
        </authorList>
    </citation>
    <scope>NUCLEOTIDE SEQUENCE [LARGE SCALE GENOMIC DNA]</scope>
    <source>
        <strain evidence="2 3">JCM 16374</strain>
    </source>
</reference>
<dbReference type="NCBIfam" id="NF005864">
    <property type="entry name" value="PRK07799.1"/>
    <property type="match status" value="1"/>
</dbReference>
<gene>
    <name evidence="2" type="ORF">GCM10009864_49170</name>
</gene>
<evidence type="ECO:0000256" key="1">
    <source>
        <dbReference type="ARBA" id="ARBA00005254"/>
    </source>
</evidence>
<dbReference type="SUPFAM" id="SSF52096">
    <property type="entry name" value="ClpP/crotonase"/>
    <property type="match status" value="1"/>
</dbReference>
<name>A0ABN3SDQ2_9ACTN</name>
<dbReference type="InterPro" id="IPR001753">
    <property type="entry name" value="Enoyl-CoA_hydra/iso"/>
</dbReference>
<dbReference type="PANTHER" id="PTHR43802:SF1">
    <property type="entry name" value="IP11341P-RELATED"/>
    <property type="match status" value="1"/>
</dbReference>
<accession>A0ABN3SDQ2</accession>
<dbReference type="InterPro" id="IPR014748">
    <property type="entry name" value="Enoyl-CoA_hydra_C"/>
</dbReference>
<dbReference type="InterPro" id="IPR029045">
    <property type="entry name" value="ClpP/crotonase-like_dom_sf"/>
</dbReference>
<comment type="caution">
    <text evidence="2">The sequence shown here is derived from an EMBL/GenBank/DDBJ whole genome shotgun (WGS) entry which is preliminary data.</text>
</comment>
<protein>
    <submittedName>
        <fullName evidence="2">Crotonase/enoyl-CoA hydratase family protein</fullName>
    </submittedName>
</protein>
<dbReference type="CDD" id="cd06558">
    <property type="entry name" value="crotonase-like"/>
    <property type="match status" value="1"/>
</dbReference>
<dbReference type="EMBL" id="BAAARK010000017">
    <property type="protein sequence ID" value="GAA2672795.1"/>
    <property type="molecule type" value="Genomic_DNA"/>
</dbReference>
<dbReference type="Proteomes" id="UP001500994">
    <property type="component" value="Unassembled WGS sequence"/>
</dbReference>
<proteinExistence type="inferred from homology"/>
<dbReference type="PANTHER" id="PTHR43802">
    <property type="entry name" value="ENOYL-COA HYDRATASE"/>
    <property type="match status" value="1"/>
</dbReference>
<dbReference type="Pfam" id="PF00378">
    <property type="entry name" value="ECH_1"/>
    <property type="match status" value="1"/>
</dbReference>